<feature type="domain" description="Nucleoside phosphorylase" evidence="1">
    <location>
        <begin position="72"/>
        <end position="246"/>
    </location>
</feature>
<dbReference type="eggNOG" id="ENOG502R7T6">
    <property type="taxonomic scope" value="Eukaryota"/>
</dbReference>
<dbReference type="STRING" id="452589.G9NKX0"/>
<dbReference type="GO" id="GO:0003824">
    <property type="term" value="F:catalytic activity"/>
    <property type="evidence" value="ECO:0007669"/>
    <property type="project" value="InterPro"/>
</dbReference>
<dbReference type="HOGENOM" id="CLU_000288_34_22_1"/>
<proteinExistence type="predicted"/>
<dbReference type="Gene3D" id="3.40.50.1580">
    <property type="entry name" value="Nucleoside phosphorylase domain"/>
    <property type="match status" value="1"/>
</dbReference>
<evidence type="ECO:0000313" key="2">
    <source>
        <dbReference type="EMBL" id="EHK48540.1"/>
    </source>
</evidence>
<comment type="caution">
    <text evidence="2">The sequence shown here is derived from an EMBL/GenBank/DDBJ whole genome shotgun (WGS) entry which is preliminary data.</text>
</comment>
<dbReference type="AlphaFoldDB" id="G9NKX0"/>
<dbReference type="PANTHER" id="PTHR46082:SF6">
    <property type="entry name" value="AAA+ ATPASE DOMAIN-CONTAINING PROTEIN-RELATED"/>
    <property type="match status" value="1"/>
</dbReference>
<sequence length="426" mass="47128">MALAPRMWLQATALKIITMQVVYKLIMAVSLDIGLANPFLDQVKAEKLQGENQSALPTSSQGQPRHREDFQVAVICALALEYDAVSLLFDQFWDEDDEPYGRAQGDTNIYTTGRISNHNVVLALLPSIGTAAGAGSAASFRSSYSGLKTAFLVGICGGVPDTGQGEILLGDVVISKTVIQYSLGKQYPSAFVTKDTVNDNLGRPSKAIRSLITSFETERGRRRLRQRAGQYLKDLQHAAMEEGHRHDYQYPGVTEDKLFAPAYRHRHRGLQTYNCRCYEEIDSFCDEAAHASCTELCCNEEHVVPRKRLEMKKRMEPDRVQCPEIFIGCVASGDVVMKSGEHRDQIAKQRNVIAFEMEGAGVWDEVPCIVVKGVCDYADSHKNKTWQPFAAATAAAVLKAMLIQYPVTDFPSSHPSFAAIAGSNRR</sequence>
<dbReference type="InterPro" id="IPR053137">
    <property type="entry name" value="NLR-like"/>
</dbReference>
<gene>
    <name evidence="2" type="ORF">TRIATDRAFT_134181</name>
</gene>
<dbReference type="PANTHER" id="PTHR46082">
    <property type="entry name" value="ATP/GTP-BINDING PROTEIN-RELATED"/>
    <property type="match status" value="1"/>
</dbReference>
<dbReference type="GO" id="GO:0009116">
    <property type="term" value="P:nucleoside metabolic process"/>
    <property type="evidence" value="ECO:0007669"/>
    <property type="project" value="InterPro"/>
</dbReference>
<evidence type="ECO:0000259" key="1">
    <source>
        <dbReference type="Pfam" id="PF01048"/>
    </source>
</evidence>
<evidence type="ECO:0000313" key="3">
    <source>
        <dbReference type="Proteomes" id="UP000005426"/>
    </source>
</evidence>
<dbReference type="OrthoDB" id="20872at2759"/>
<protein>
    <recommendedName>
        <fullName evidence="1">Nucleoside phosphorylase domain-containing protein</fullName>
    </recommendedName>
</protein>
<dbReference type="Pfam" id="PF01048">
    <property type="entry name" value="PNP_UDP_1"/>
    <property type="match status" value="1"/>
</dbReference>
<dbReference type="Proteomes" id="UP000005426">
    <property type="component" value="Unassembled WGS sequence"/>
</dbReference>
<dbReference type="EMBL" id="ABDG02000018">
    <property type="protein sequence ID" value="EHK48540.1"/>
    <property type="molecule type" value="Genomic_DNA"/>
</dbReference>
<reference evidence="2 3" key="1">
    <citation type="journal article" date="2011" name="Genome Biol.">
        <title>Comparative genome sequence analysis underscores mycoparasitism as the ancestral life style of Trichoderma.</title>
        <authorList>
            <person name="Kubicek C.P."/>
            <person name="Herrera-Estrella A."/>
            <person name="Seidl-Seiboth V."/>
            <person name="Martinez D.A."/>
            <person name="Druzhinina I.S."/>
            <person name="Thon M."/>
            <person name="Zeilinger S."/>
            <person name="Casas-Flores S."/>
            <person name="Horwitz B.A."/>
            <person name="Mukherjee P.K."/>
            <person name="Mukherjee M."/>
            <person name="Kredics L."/>
            <person name="Alcaraz L.D."/>
            <person name="Aerts A."/>
            <person name="Antal Z."/>
            <person name="Atanasova L."/>
            <person name="Cervantes-Badillo M.G."/>
            <person name="Challacombe J."/>
            <person name="Chertkov O."/>
            <person name="McCluskey K."/>
            <person name="Coulpier F."/>
            <person name="Deshpande N."/>
            <person name="von Doehren H."/>
            <person name="Ebbole D.J."/>
            <person name="Esquivel-Naranjo E.U."/>
            <person name="Fekete E."/>
            <person name="Flipphi M."/>
            <person name="Glaser F."/>
            <person name="Gomez-Rodriguez E.Y."/>
            <person name="Gruber S."/>
            <person name="Han C."/>
            <person name="Henrissat B."/>
            <person name="Hermosa R."/>
            <person name="Hernandez-Onate M."/>
            <person name="Karaffa L."/>
            <person name="Kosti I."/>
            <person name="Le Crom S."/>
            <person name="Lindquist E."/>
            <person name="Lucas S."/>
            <person name="Luebeck M."/>
            <person name="Luebeck P.S."/>
            <person name="Margeot A."/>
            <person name="Metz B."/>
            <person name="Misra M."/>
            <person name="Nevalainen H."/>
            <person name="Omann M."/>
            <person name="Packer N."/>
            <person name="Perrone G."/>
            <person name="Uresti-Rivera E.E."/>
            <person name="Salamov A."/>
            <person name="Schmoll M."/>
            <person name="Seiboth B."/>
            <person name="Shapiro H."/>
            <person name="Sukno S."/>
            <person name="Tamayo-Ramos J.A."/>
            <person name="Tisch D."/>
            <person name="Wiest A."/>
            <person name="Wilkinson H.H."/>
            <person name="Zhang M."/>
            <person name="Coutinho P.M."/>
            <person name="Kenerley C.M."/>
            <person name="Monte E."/>
            <person name="Baker S.E."/>
            <person name="Grigoriev I.V."/>
        </authorList>
    </citation>
    <scope>NUCLEOTIDE SEQUENCE [LARGE SCALE GENOMIC DNA]</scope>
    <source>
        <strain evidence="3">ATCC 20476 / IMI 206040</strain>
    </source>
</reference>
<dbReference type="InterPro" id="IPR035994">
    <property type="entry name" value="Nucleoside_phosphorylase_sf"/>
</dbReference>
<accession>G9NKX0</accession>
<keyword evidence="3" id="KW-1185">Reference proteome</keyword>
<dbReference type="SUPFAM" id="SSF53167">
    <property type="entry name" value="Purine and uridine phosphorylases"/>
    <property type="match status" value="1"/>
</dbReference>
<name>G9NKX0_HYPAI</name>
<dbReference type="InterPro" id="IPR000845">
    <property type="entry name" value="Nucleoside_phosphorylase_d"/>
</dbReference>
<dbReference type="OMA" id="EAFESDH"/>
<organism evidence="2 3">
    <name type="scientific">Hypocrea atroviridis (strain ATCC 20476 / IMI 206040)</name>
    <name type="common">Trichoderma atroviride</name>
    <dbReference type="NCBI Taxonomy" id="452589"/>
    <lineage>
        <taxon>Eukaryota</taxon>
        <taxon>Fungi</taxon>
        <taxon>Dikarya</taxon>
        <taxon>Ascomycota</taxon>
        <taxon>Pezizomycotina</taxon>
        <taxon>Sordariomycetes</taxon>
        <taxon>Hypocreomycetidae</taxon>
        <taxon>Hypocreales</taxon>
        <taxon>Hypocreaceae</taxon>
        <taxon>Trichoderma</taxon>
    </lineage>
</organism>